<accession>A0ACB9NTV8</accession>
<evidence type="ECO:0000313" key="2">
    <source>
        <dbReference type="Proteomes" id="UP001057402"/>
    </source>
</evidence>
<dbReference type="Proteomes" id="UP001057402">
    <property type="component" value="Chromosome 7"/>
</dbReference>
<protein>
    <submittedName>
        <fullName evidence="1">Uncharacterized protein</fullName>
    </submittedName>
</protein>
<dbReference type="EMBL" id="CM042886">
    <property type="protein sequence ID" value="KAI4340075.1"/>
    <property type="molecule type" value="Genomic_DNA"/>
</dbReference>
<comment type="caution">
    <text evidence="1">The sequence shown here is derived from an EMBL/GenBank/DDBJ whole genome shotgun (WGS) entry which is preliminary data.</text>
</comment>
<name>A0ACB9NTV8_9MYRT</name>
<proteinExistence type="predicted"/>
<evidence type="ECO:0000313" key="1">
    <source>
        <dbReference type="EMBL" id="KAI4340075.1"/>
    </source>
</evidence>
<reference evidence="2" key="1">
    <citation type="journal article" date="2023" name="Front. Plant Sci.">
        <title>Chromosomal-level genome assembly of Melastoma candidum provides insights into trichome evolution.</title>
        <authorList>
            <person name="Zhong Y."/>
            <person name="Wu W."/>
            <person name="Sun C."/>
            <person name="Zou P."/>
            <person name="Liu Y."/>
            <person name="Dai S."/>
            <person name="Zhou R."/>
        </authorList>
    </citation>
    <scope>NUCLEOTIDE SEQUENCE [LARGE SCALE GENOMIC DNA]</scope>
</reference>
<sequence length="100" mass="11059">MVKVMRAAEFDFGKPIRHGVLGLPGHVQFTSPIRRYMDLLAHYQVKAFLRGETLPFTGGQLEGIASSVNMNAKMAKRLSNSCLRTAALLLVEVFRLGVGR</sequence>
<gene>
    <name evidence="1" type="ORF">MLD38_024947</name>
</gene>
<organism evidence="1 2">
    <name type="scientific">Melastoma candidum</name>
    <dbReference type="NCBI Taxonomy" id="119954"/>
    <lineage>
        <taxon>Eukaryota</taxon>
        <taxon>Viridiplantae</taxon>
        <taxon>Streptophyta</taxon>
        <taxon>Embryophyta</taxon>
        <taxon>Tracheophyta</taxon>
        <taxon>Spermatophyta</taxon>
        <taxon>Magnoliopsida</taxon>
        <taxon>eudicotyledons</taxon>
        <taxon>Gunneridae</taxon>
        <taxon>Pentapetalae</taxon>
        <taxon>rosids</taxon>
        <taxon>malvids</taxon>
        <taxon>Myrtales</taxon>
        <taxon>Melastomataceae</taxon>
        <taxon>Melastomatoideae</taxon>
        <taxon>Melastomateae</taxon>
        <taxon>Melastoma</taxon>
    </lineage>
</organism>
<keyword evidence="2" id="KW-1185">Reference proteome</keyword>